<evidence type="ECO:0000256" key="4">
    <source>
        <dbReference type="ARBA" id="ARBA00022741"/>
    </source>
</evidence>
<feature type="transmembrane region" description="Helical" evidence="8">
    <location>
        <begin position="340"/>
        <end position="368"/>
    </location>
</feature>
<feature type="transmembrane region" description="Helical" evidence="8">
    <location>
        <begin position="35"/>
        <end position="55"/>
    </location>
</feature>
<dbReference type="GO" id="GO:0005524">
    <property type="term" value="F:ATP binding"/>
    <property type="evidence" value="ECO:0007669"/>
    <property type="project" value="UniProtKB-KW"/>
</dbReference>
<evidence type="ECO:0000256" key="8">
    <source>
        <dbReference type="SAM" id="Phobius"/>
    </source>
</evidence>
<feature type="transmembrane region" description="Helical" evidence="8">
    <location>
        <begin position="102"/>
        <end position="120"/>
    </location>
</feature>
<feature type="transmembrane region" description="Helical" evidence="8">
    <location>
        <begin position="258"/>
        <end position="276"/>
    </location>
</feature>
<evidence type="ECO:0000256" key="3">
    <source>
        <dbReference type="ARBA" id="ARBA00022692"/>
    </source>
</evidence>
<evidence type="ECO:0008006" key="10">
    <source>
        <dbReference type="Google" id="ProtNLM"/>
    </source>
</evidence>
<dbReference type="Gene3D" id="1.20.1250.20">
    <property type="entry name" value="MFS general substrate transporter like domains"/>
    <property type="match status" value="1"/>
</dbReference>
<dbReference type="SUPFAM" id="SSF103473">
    <property type="entry name" value="MFS general substrate transporter"/>
    <property type="match status" value="1"/>
</dbReference>
<name>A0A0F9RB55_9ZZZZ</name>
<dbReference type="GO" id="GO:0005471">
    <property type="term" value="F:ATP:ADP antiporter activity"/>
    <property type="evidence" value="ECO:0007669"/>
    <property type="project" value="InterPro"/>
</dbReference>
<comment type="subcellular location">
    <subcellularLocation>
        <location evidence="1">Membrane</location>
        <topology evidence="1">Multi-pass membrane protein</topology>
    </subcellularLocation>
</comment>
<feature type="transmembrane region" description="Helical" evidence="8">
    <location>
        <begin position="316"/>
        <end position="333"/>
    </location>
</feature>
<comment type="caution">
    <text evidence="9">The sequence shown here is derived from an EMBL/GenBank/DDBJ whole genome shotgun (WGS) entry which is preliminary data.</text>
</comment>
<dbReference type="InterPro" id="IPR004667">
    <property type="entry name" value="ADP_ATP_car_bac_type"/>
</dbReference>
<evidence type="ECO:0000256" key="5">
    <source>
        <dbReference type="ARBA" id="ARBA00022840"/>
    </source>
</evidence>
<dbReference type="PANTHER" id="PTHR43596">
    <property type="entry name" value="ADP,ATP CARRIER PROTEIN"/>
    <property type="match status" value="1"/>
</dbReference>
<keyword evidence="3 8" id="KW-0812">Transmembrane</keyword>
<dbReference type="Pfam" id="PF03219">
    <property type="entry name" value="TLC"/>
    <property type="match status" value="1"/>
</dbReference>
<keyword evidence="6 8" id="KW-1133">Transmembrane helix</keyword>
<dbReference type="PANTHER" id="PTHR43596:SF1">
    <property type="entry name" value="ADP,ATP CARRIER PROTEIN"/>
    <property type="match status" value="1"/>
</dbReference>
<sequence length="475" mass="53540">MKNSDSEEMMQTGKKPSGFAYKILRLFTVVRPGETLTALLLTLNVFLIFVAYYIIKPVREALILAGKGPEWKSYLGAVIAVLLIFVVKIFSIIASKLPRQKLITWVTLFFISNLVIFYALSLTEIGLGTMGIIFFIWMGIFNVMVVAQFWGFASDIYTPEAGKRLFPLIAFGATFGAFSGSAIAAWLVIPLGLYQMMLVTGGILGICILLTRITHMREMKKAESTAAEVSQEEEAGKKEQEKPLEKGGAFRLVFKKRYLLYIALLVLLLNFINTNGEYILGEYLTRTAKEAVEMGTTGGLSLEEFIGKFYADFMKYFNLAAMLIQLFLVSRIFKWFGVRVALLFLPIIALGGYFFISLGASLMLVHWVKVAENGTDYSLMNTTRHSLFLITSREEKYKAQAVIKTFFQRAGDVLSALIVFLGTTYLAFNTEKFAGFNIVLLIIMIFICFLIMKEHKKLSAKKTEHNVEYMKTDKE</sequence>
<feature type="transmembrane region" description="Helical" evidence="8">
    <location>
        <begin position="132"/>
        <end position="153"/>
    </location>
</feature>
<reference evidence="9" key="1">
    <citation type="journal article" date="2015" name="Nature">
        <title>Complex archaea that bridge the gap between prokaryotes and eukaryotes.</title>
        <authorList>
            <person name="Spang A."/>
            <person name="Saw J.H."/>
            <person name="Jorgensen S.L."/>
            <person name="Zaremba-Niedzwiedzka K."/>
            <person name="Martijn J."/>
            <person name="Lind A.E."/>
            <person name="van Eijk R."/>
            <person name="Schleper C."/>
            <person name="Guy L."/>
            <person name="Ettema T.J."/>
        </authorList>
    </citation>
    <scope>NUCLEOTIDE SEQUENCE</scope>
</reference>
<feature type="transmembrane region" description="Helical" evidence="8">
    <location>
        <begin position="165"/>
        <end position="187"/>
    </location>
</feature>
<organism evidence="9">
    <name type="scientific">marine sediment metagenome</name>
    <dbReference type="NCBI Taxonomy" id="412755"/>
    <lineage>
        <taxon>unclassified sequences</taxon>
        <taxon>metagenomes</taxon>
        <taxon>ecological metagenomes</taxon>
    </lineage>
</organism>
<proteinExistence type="predicted"/>
<evidence type="ECO:0000256" key="1">
    <source>
        <dbReference type="ARBA" id="ARBA00004141"/>
    </source>
</evidence>
<dbReference type="CDD" id="cd06174">
    <property type="entry name" value="MFS"/>
    <property type="match status" value="1"/>
</dbReference>
<gene>
    <name evidence="9" type="ORF">LCGC14_0599450</name>
</gene>
<dbReference type="EMBL" id="LAZR01000958">
    <property type="protein sequence ID" value="KKN53735.1"/>
    <property type="molecule type" value="Genomic_DNA"/>
</dbReference>
<evidence type="ECO:0000256" key="6">
    <source>
        <dbReference type="ARBA" id="ARBA00022989"/>
    </source>
</evidence>
<feature type="transmembrane region" description="Helical" evidence="8">
    <location>
        <begin position="75"/>
        <end position="95"/>
    </location>
</feature>
<accession>A0A0F9RB55</accession>
<keyword evidence="4" id="KW-0547">Nucleotide-binding</keyword>
<evidence type="ECO:0000256" key="2">
    <source>
        <dbReference type="ARBA" id="ARBA00022448"/>
    </source>
</evidence>
<dbReference type="GO" id="GO:0016020">
    <property type="term" value="C:membrane"/>
    <property type="evidence" value="ECO:0007669"/>
    <property type="project" value="UniProtKB-SubCell"/>
</dbReference>
<protein>
    <recommendedName>
        <fullName evidence="10">ADP,ATP carrier protein</fullName>
    </recommendedName>
</protein>
<feature type="transmembrane region" description="Helical" evidence="8">
    <location>
        <begin position="193"/>
        <end position="211"/>
    </location>
</feature>
<dbReference type="AlphaFoldDB" id="A0A0F9RB55"/>
<keyword evidence="7 8" id="KW-0472">Membrane</keyword>
<dbReference type="InterPro" id="IPR036259">
    <property type="entry name" value="MFS_trans_sf"/>
</dbReference>
<evidence type="ECO:0000313" key="9">
    <source>
        <dbReference type="EMBL" id="KKN53735.1"/>
    </source>
</evidence>
<feature type="transmembrane region" description="Helical" evidence="8">
    <location>
        <begin position="433"/>
        <end position="452"/>
    </location>
</feature>
<keyword evidence="2" id="KW-0813">Transport</keyword>
<keyword evidence="5" id="KW-0067">ATP-binding</keyword>
<evidence type="ECO:0000256" key="7">
    <source>
        <dbReference type="ARBA" id="ARBA00023136"/>
    </source>
</evidence>